<accession>A0A0F7PZN8</accession>
<evidence type="ECO:0000313" key="5">
    <source>
        <dbReference type="Proteomes" id="UP000006410"/>
    </source>
</evidence>
<evidence type="ECO:0000313" key="4">
    <source>
        <dbReference type="EMBL" id="EIJ28405.1"/>
    </source>
</evidence>
<dbReference type="InterPro" id="IPR000525">
    <property type="entry name" value="Initiator_Rep_WH1"/>
</dbReference>
<dbReference type="InterPro" id="IPR036390">
    <property type="entry name" value="WH_DNA-bd_sf"/>
</dbReference>
<dbReference type="AlphaFoldDB" id="A0A0F7PZN8"/>
<dbReference type="Gene3D" id="1.10.10.10">
    <property type="entry name" value="Winged helix-like DNA-binding domain superfamily/Winged helix DNA-binding domain"/>
    <property type="match status" value="2"/>
</dbReference>
<dbReference type="PATRIC" id="fig|1161744.3.peg.132"/>
<sequence>MSNEIVKFSNQFNNVALKKFDAVHLDVLMAIASRVREKGTATVEFSFEELRGLMRLRKNLTNKQLADKIVQTNARLLALNYMFEDSGKIIQFALFTKFVTDPQEATLAVGVNEEFAFLLNDLTSQFTRFELAEFADLKSKYAKEFYRRAKQYRSSGIWKISRDEFCRLLGVSDSTAKSTANLNRVVLKTIAEECGPLLGLKIERQYVKRRLSGFVFTFARETPPVIDARPVEARKTDGDGKGHWTSVAGYGEVFTTTELFDVTAARDHFDGTVEAGECRFCAFDARNREHHARNAGMLF</sequence>
<dbReference type="GO" id="GO:0006270">
    <property type="term" value="P:DNA replication initiation"/>
    <property type="evidence" value="ECO:0007669"/>
    <property type="project" value="InterPro"/>
</dbReference>
<comment type="similarity">
    <text evidence="1">Belongs to the initiator RepB protein family.</text>
</comment>
<evidence type="ECO:0000259" key="2">
    <source>
        <dbReference type="Pfam" id="PF01051"/>
    </source>
</evidence>
<dbReference type="RefSeq" id="WP_007055076.1">
    <property type="nucleotide sequence ID" value="NZ_AJTF01000011.1"/>
</dbReference>
<evidence type="ECO:0000256" key="1">
    <source>
        <dbReference type="ARBA" id="ARBA00038283"/>
    </source>
</evidence>
<dbReference type="Pfam" id="PF01051">
    <property type="entry name" value="Rep3_N"/>
    <property type="match status" value="1"/>
</dbReference>
<reference evidence="4 5" key="1">
    <citation type="journal article" date="2013" name="Genome Announc.">
        <title>Draft Genome Sequences of Two Pairs of Human Intestinal Bifidobacterium longum subsp. longum Strains, 44B and 1-6B and 35B and 2-2B, Consecutively Isolated from Two Children after a 5-Year Time Period.</title>
        <authorList>
            <person name="Shkoporov A.N."/>
            <person name="Efimov B.A."/>
            <person name="Khokhlova E.V."/>
            <person name="Chaplin A.V."/>
            <person name="Kafarskaya L.I."/>
            <person name="Durkin A.S."/>
            <person name="McCorrison J."/>
            <person name="Torralba M."/>
            <person name="Gillis M."/>
            <person name="Sutton G."/>
            <person name="Weibel D.B."/>
            <person name="Nelson K.E."/>
            <person name="Smeianov V.V."/>
        </authorList>
    </citation>
    <scope>NUCLEOTIDE SEQUENCE [LARGE SCALE GENOMIC DNA]</scope>
    <source>
        <strain evidence="4 5">1-6B</strain>
    </source>
</reference>
<feature type="domain" description="Initiator Rep protein WH1" evidence="2">
    <location>
        <begin position="5"/>
        <end position="148"/>
    </location>
</feature>
<gene>
    <name evidence="3" type="primary">repB</name>
    <name evidence="4" type="ORF">HMPREF1313_2297</name>
</gene>
<name>A0A0F7PZN8_BIFLL</name>
<proteinExistence type="inferred from homology"/>
<geneLocation type="plasmid" evidence="3">
    <name>p1-6B2</name>
</geneLocation>
<organism evidence="3">
    <name type="scientific">Bifidobacterium longum subsp. longum 1-6B</name>
    <dbReference type="NCBI Taxonomy" id="1161744"/>
    <lineage>
        <taxon>Bacteria</taxon>
        <taxon>Bacillati</taxon>
        <taxon>Actinomycetota</taxon>
        <taxon>Actinomycetes</taxon>
        <taxon>Bifidobacteriales</taxon>
        <taxon>Bifidobacteriaceae</taxon>
        <taxon>Bifidobacterium</taxon>
    </lineage>
</organism>
<dbReference type="Pfam" id="PF21205">
    <property type="entry name" value="Rep3_C"/>
    <property type="match status" value="1"/>
</dbReference>
<reference evidence="3" key="2">
    <citation type="submission" date="2015-01" db="EMBL/GenBank/DDBJ databases">
        <title>Comparative genomics of Bifidobacterium longum strains of human origin.</title>
        <authorList>
            <person name="Chaplin A.V."/>
            <person name="Efimov B.A."/>
            <person name="Kafarskaia L.I."/>
            <person name="Shkoporov A.N."/>
        </authorList>
    </citation>
    <scope>NUCLEOTIDE SEQUENCE</scope>
    <source>
        <strain evidence="3">1-6B</strain>
        <plasmid evidence="3">p1-6B2</plasmid>
    </source>
</reference>
<dbReference type="GO" id="GO:0003887">
    <property type="term" value="F:DNA-directed DNA polymerase activity"/>
    <property type="evidence" value="ECO:0007669"/>
    <property type="project" value="InterPro"/>
</dbReference>
<dbReference type="SUPFAM" id="SSF46785">
    <property type="entry name" value="Winged helix' DNA-binding domain"/>
    <property type="match status" value="1"/>
</dbReference>
<dbReference type="InterPro" id="IPR036388">
    <property type="entry name" value="WH-like_DNA-bd_sf"/>
</dbReference>
<keyword evidence="3" id="KW-0614">Plasmid</keyword>
<protein>
    <submittedName>
        <fullName evidence="4">Initiator RepB protein</fullName>
    </submittedName>
    <submittedName>
        <fullName evidence="3">Replication protein RepB</fullName>
    </submittedName>
</protein>
<dbReference type="EMBL" id="AJTF01000011">
    <property type="protein sequence ID" value="EIJ28405.1"/>
    <property type="molecule type" value="Genomic_DNA"/>
</dbReference>
<evidence type="ECO:0000313" key="3">
    <source>
        <dbReference type="EMBL" id="AKI06610.1"/>
    </source>
</evidence>
<dbReference type="EMBL" id="KP691635">
    <property type="protein sequence ID" value="AKI06610.1"/>
    <property type="molecule type" value="Genomic_DNA"/>
</dbReference>
<dbReference type="Proteomes" id="UP000006410">
    <property type="component" value="Unassembled WGS sequence"/>
</dbReference>